<name>A0A813KBU0_POLGL</name>
<accession>A0A813KBU0</accession>
<dbReference type="PROSITE" id="PS50297">
    <property type="entry name" value="ANK_REP_REGION"/>
    <property type="match status" value="1"/>
</dbReference>
<evidence type="ECO:0000256" key="4">
    <source>
        <dbReference type="SAM" id="MobiDB-lite"/>
    </source>
</evidence>
<evidence type="ECO:0000256" key="2">
    <source>
        <dbReference type="ARBA" id="ARBA00023043"/>
    </source>
</evidence>
<dbReference type="PANTHER" id="PTHR24198:SF165">
    <property type="entry name" value="ANKYRIN REPEAT-CONTAINING PROTEIN-RELATED"/>
    <property type="match status" value="1"/>
</dbReference>
<feature type="chain" id="PRO_5032334233" description="Ankyrin repeat domain-containing protein" evidence="5">
    <location>
        <begin position="29"/>
        <end position="367"/>
    </location>
</feature>
<reference evidence="6" key="1">
    <citation type="submission" date="2021-02" db="EMBL/GenBank/DDBJ databases">
        <authorList>
            <person name="Dougan E. K."/>
            <person name="Rhodes N."/>
            <person name="Thang M."/>
            <person name="Chan C."/>
        </authorList>
    </citation>
    <scope>NUCLEOTIDE SEQUENCE</scope>
</reference>
<dbReference type="PROSITE" id="PS50088">
    <property type="entry name" value="ANK_REPEAT"/>
    <property type="match status" value="2"/>
</dbReference>
<keyword evidence="1" id="KW-0677">Repeat</keyword>
<proteinExistence type="predicted"/>
<feature type="region of interest" description="Disordered" evidence="4">
    <location>
        <begin position="61"/>
        <end position="94"/>
    </location>
</feature>
<evidence type="ECO:0008006" key="8">
    <source>
        <dbReference type="Google" id="ProtNLM"/>
    </source>
</evidence>
<evidence type="ECO:0000256" key="5">
    <source>
        <dbReference type="SAM" id="SignalP"/>
    </source>
</evidence>
<sequence>MAGLRVHSTIKLLRVLAVLAAGALLAAGQEEAQAPKVPKVPEVPEVVPGVVPEVVPEVVEQPAEPLAPPPPPETATTTPSPPPPPPPPPAKHSYAEMATHGTAARTASPPSPPPLTYAEMAAQAAAKYGIASSGSADSRTPGTPSRTAIRRLSESELYAQKDQWARRLSHDKTTTTTTTTTTTPALTYAELAEIEAKRAAEKLAREKEAVQKVAQVALLKALGDEEPAAIDAAVTAGADIDWVAPEGADGWTHLHGAVMSENEALALYLMAKGANVDKVDKRGRTALYFAVRHGKHTLAAEILKVAQEPDAADSENMNPMRWALRQHDHEMVQLLMDAGCEWQNYRGDGERSHNPHLRRLFGVKEDA</sequence>
<evidence type="ECO:0000313" key="6">
    <source>
        <dbReference type="EMBL" id="CAE8696088.1"/>
    </source>
</evidence>
<dbReference type="AlphaFoldDB" id="A0A813KBU0"/>
<evidence type="ECO:0000256" key="1">
    <source>
        <dbReference type="ARBA" id="ARBA00022737"/>
    </source>
</evidence>
<evidence type="ECO:0000256" key="3">
    <source>
        <dbReference type="PROSITE-ProRule" id="PRU00023"/>
    </source>
</evidence>
<protein>
    <recommendedName>
        <fullName evidence="8">Ankyrin repeat domain-containing protein</fullName>
    </recommendedName>
</protein>
<feature type="repeat" description="ANK" evidence="3">
    <location>
        <begin position="249"/>
        <end position="281"/>
    </location>
</feature>
<feature type="compositionally biased region" description="Pro residues" evidence="4">
    <location>
        <begin position="65"/>
        <end position="90"/>
    </location>
</feature>
<comment type="caution">
    <text evidence="6">The sequence shown here is derived from an EMBL/GenBank/DDBJ whole genome shotgun (WGS) entry which is preliminary data.</text>
</comment>
<gene>
    <name evidence="6" type="ORF">PGLA2088_LOCUS29677</name>
</gene>
<dbReference type="EMBL" id="CAJNNW010028437">
    <property type="protein sequence ID" value="CAE8696088.1"/>
    <property type="molecule type" value="Genomic_DNA"/>
</dbReference>
<keyword evidence="2 3" id="KW-0040">ANK repeat</keyword>
<dbReference type="Pfam" id="PF12796">
    <property type="entry name" value="Ank_2"/>
    <property type="match status" value="1"/>
</dbReference>
<dbReference type="InterPro" id="IPR002110">
    <property type="entry name" value="Ankyrin_rpt"/>
</dbReference>
<dbReference type="Proteomes" id="UP000626109">
    <property type="component" value="Unassembled WGS sequence"/>
</dbReference>
<dbReference type="InterPro" id="IPR036770">
    <property type="entry name" value="Ankyrin_rpt-contain_sf"/>
</dbReference>
<dbReference type="SMART" id="SM00248">
    <property type="entry name" value="ANK"/>
    <property type="match status" value="3"/>
</dbReference>
<feature type="signal peptide" evidence="5">
    <location>
        <begin position="1"/>
        <end position="28"/>
    </location>
</feature>
<keyword evidence="5" id="KW-0732">Signal</keyword>
<dbReference type="Gene3D" id="1.25.40.20">
    <property type="entry name" value="Ankyrin repeat-containing domain"/>
    <property type="match status" value="1"/>
</dbReference>
<feature type="repeat" description="ANK" evidence="3">
    <location>
        <begin position="282"/>
        <end position="314"/>
    </location>
</feature>
<organism evidence="6 7">
    <name type="scientific">Polarella glacialis</name>
    <name type="common">Dinoflagellate</name>
    <dbReference type="NCBI Taxonomy" id="89957"/>
    <lineage>
        <taxon>Eukaryota</taxon>
        <taxon>Sar</taxon>
        <taxon>Alveolata</taxon>
        <taxon>Dinophyceae</taxon>
        <taxon>Suessiales</taxon>
        <taxon>Suessiaceae</taxon>
        <taxon>Polarella</taxon>
    </lineage>
</organism>
<dbReference type="SUPFAM" id="SSF48403">
    <property type="entry name" value="Ankyrin repeat"/>
    <property type="match status" value="1"/>
</dbReference>
<evidence type="ECO:0000313" key="7">
    <source>
        <dbReference type="Proteomes" id="UP000626109"/>
    </source>
</evidence>
<dbReference type="PANTHER" id="PTHR24198">
    <property type="entry name" value="ANKYRIN REPEAT AND PROTEIN KINASE DOMAIN-CONTAINING PROTEIN"/>
    <property type="match status" value="1"/>
</dbReference>